<feature type="domain" description="ZSWIM1/3 RNaseH-like" evidence="1">
    <location>
        <begin position="37"/>
        <end position="129"/>
    </location>
</feature>
<protein>
    <recommendedName>
        <fullName evidence="1">ZSWIM1/3 RNaseH-like domain-containing protein</fullName>
    </recommendedName>
</protein>
<evidence type="ECO:0000313" key="2">
    <source>
        <dbReference type="EnsemblMetazoa" id="Aqu2.1.21851_001"/>
    </source>
</evidence>
<organism evidence="2">
    <name type="scientific">Amphimedon queenslandica</name>
    <name type="common">Sponge</name>
    <dbReference type="NCBI Taxonomy" id="400682"/>
    <lineage>
        <taxon>Eukaryota</taxon>
        <taxon>Metazoa</taxon>
        <taxon>Porifera</taxon>
        <taxon>Demospongiae</taxon>
        <taxon>Heteroscleromorpha</taxon>
        <taxon>Haplosclerida</taxon>
        <taxon>Niphatidae</taxon>
        <taxon>Amphimedon</taxon>
    </lineage>
</organism>
<dbReference type="InterPro" id="IPR052579">
    <property type="entry name" value="Zinc_finger_SWIM"/>
</dbReference>
<sequence>MYYLKTGFTKGSQNIVSKSKSSASRNDLKACVKKLTDKHGAAVDVANEDSLLTGTFFQDKEMKDMFAAYPAILFIDATYRLLQIRFPVYLLLCEDGNGQSKIVAVFLLLEENQLSLKCMITFFKNHNPQ</sequence>
<dbReference type="AlphaFoldDB" id="A0A1X7U337"/>
<dbReference type="Pfam" id="PF21056">
    <property type="entry name" value="ZSWIM1-3_RNaseH-like"/>
    <property type="match status" value="1"/>
</dbReference>
<dbReference type="PANTHER" id="PTHR31569">
    <property type="entry name" value="SWIM-TYPE DOMAIN-CONTAINING PROTEIN"/>
    <property type="match status" value="1"/>
</dbReference>
<reference evidence="2" key="1">
    <citation type="submission" date="2017-05" db="UniProtKB">
        <authorList>
            <consortium name="EnsemblMetazoa"/>
        </authorList>
    </citation>
    <scope>IDENTIFICATION</scope>
</reference>
<dbReference type="InParanoid" id="A0A1X7U337"/>
<accession>A0A1X7U337</accession>
<evidence type="ECO:0000259" key="1">
    <source>
        <dbReference type="Pfam" id="PF21056"/>
    </source>
</evidence>
<dbReference type="PANTHER" id="PTHR31569:SF4">
    <property type="entry name" value="SWIM-TYPE DOMAIN-CONTAINING PROTEIN"/>
    <property type="match status" value="1"/>
</dbReference>
<dbReference type="InterPro" id="IPR048324">
    <property type="entry name" value="ZSWIM1-3_RNaseH-like"/>
</dbReference>
<dbReference type="OrthoDB" id="124789at2759"/>
<proteinExistence type="predicted"/>
<dbReference type="EnsemblMetazoa" id="Aqu2.1.21851_001">
    <property type="protein sequence ID" value="Aqu2.1.21851_001"/>
    <property type="gene ID" value="Aqu2.1.21851"/>
</dbReference>
<name>A0A1X7U337_AMPQE</name>